<gene>
    <name evidence="9 10" type="primary">bioD</name>
    <name evidence="10" type="ORF">Q5Y73_12655</name>
</gene>
<dbReference type="GO" id="GO:0004141">
    <property type="term" value="F:dethiobiotin synthase activity"/>
    <property type="evidence" value="ECO:0007669"/>
    <property type="project" value="UniProtKB-EC"/>
</dbReference>
<evidence type="ECO:0000256" key="4">
    <source>
        <dbReference type="ARBA" id="ARBA00022741"/>
    </source>
</evidence>
<feature type="binding site" evidence="9">
    <location>
        <position position="55"/>
    </location>
    <ligand>
        <name>ATP</name>
        <dbReference type="ChEBI" id="CHEBI:30616"/>
    </ligand>
</feature>
<name>A0ABT9J062_9BACL</name>
<evidence type="ECO:0000256" key="6">
    <source>
        <dbReference type="ARBA" id="ARBA00022840"/>
    </source>
</evidence>
<dbReference type="EMBL" id="JAVAMP010000005">
    <property type="protein sequence ID" value="MDP5274962.1"/>
    <property type="molecule type" value="Genomic_DNA"/>
</dbReference>
<dbReference type="Proteomes" id="UP001231941">
    <property type="component" value="Unassembled WGS sequence"/>
</dbReference>
<keyword evidence="4 9" id="KW-0547">Nucleotide-binding</keyword>
<evidence type="ECO:0000256" key="2">
    <source>
        <dbReference type="ARBA" id="ARBA00022598"/>
    </source>
</evidence>
<feature type="binding site" evidence="9">
    <location>
        <position position="116"/>
    </location>
    <ligand>
        <name>Mg(2+)</name>
        <dbReference type="ChEBI" id="CHEBI:18420"/>
    </ligand>
</feature>
<keyword evidence="1 9" id="KW-0963">Cytoplasm</keyword>
<dbReference type="Pfam" id="PF13500">
    <property type="entry name" value="AAA_26"/>
    <property type="match status" value="1"/>
</dbReference>
<protein>
    <recommendedName>
        <fullName evidence="9">ATP-dependent dethiobiotin synthetase BioD</fullName>
        <ecNumber evidence="9">6.3.3.3</ecNumber>
    </recommendedName>
    <alternativeName>
        <fullName evidence="9">DTB synthetase</fullName>
        <shortName evidence="9">DTBS</shortName>
    </alternativeName>
    <alternativeName>
        <fullName evidence="9">Dethiobiotin synthase</fullName>
    </alternativeName>
</protein>
<evidence type="ECO:0000256" key="8">
    <source>
        <dbReference type="ARBA" id="ARBA00047386"/>
    </source>
</evidence>
<sequence>MNNKGLFITATDTDVGKTEVAAALAAFIKSKSEHENVNLWKPVQSGVIIGDPNADSYRLLHGSGLDQQEKDIATYTFPKPLAPWVAAKREGKEIDFSVLVEEGLKRLENSDFLITEGAGGLIVPIAENKTIADLASELKLPLIIVARAGLGTVNHTCLSISYARTMGLEVKGVILNGYLNGNDPALKENITMIENFGRVPVLGKLPWLDFENEQGIDWTARRQQWMNLIEKHLDLKLLF</sequence>
<feature type="binding site" evidence="9">
    <location>
        <begin position="206"/>
        <end position="208"/>
    </location>
    <ligand>
        <name>ATP</name>
        <dbReference type="ChEBI" id="CHEBI:30616"/>
    </ligand>
</feature>
<comment type="similarity">
    <text evidence="9">Belongs to the dethiobiotin synthetase family.</text>
</comment>
<dbReference type="PIRSF" id="PIRSF006755">
    <property type="entry name" value="DTB_synth"/>
    <property type="match status" value="1"/>
</dbReference>
<comment type="function">
    <text evidence="9">Catalyzes a mechanistically unusual reaction, the ATP-dependent insertion of CO2 between the N7 and N8 nitrogen atoms of 7,8-diaminopelargonic acid (DAPA, also called 7,8-diammoniononanoate) to form a ureido ring.</text>
</comment>
<dbReference type="NCBIfam" id="TIGR00347">
    <property type="entry name" value="bioD"/>
    <property type="match status" value="1"/>
</dbReference>
<feature type="binding site" evidence="9">
    <location>
        <begin position="116"/>
        <end position="119"/>
    </location>
    <ligand>
        <name>ATP</name>
        <dbReference type="ChEBI" id="CHEBI:30616"/>
    </ligand>
</feature>
<dbReference type="InterPro" id="IPR027417">
    <property type="entry name" value="P-loop_NTPase"/>
</dbReference>
<feature type="active site" evidence="9">
    <location>
        <position position="41"/>
    </location>
</feature>
<comment type="catalytic activity">
    <reaction evidence="9">
        <text>(7R,8S)-7,8-diammoniononanoate + CO2 + ATP = (4R,5S)-dethiobiotin + ADP + phosphate + 3 H(+)</text>
        <dbReference type="Rhea" id="RHEA:15805"/>
        <dbReference type="ChEBI" id="CHEBI:15378"/>
        <dbReference type="ChEBI" id="CHEBI:16526"/>
        <dbReference type="ChEBI" id="CHEBI:30616"/>
        <dbReference type="ChEBI" id="CHEBI:43474"/>
        <dbReference type="ChEBI" id="CHEBI:149469"/>
        <dbReference type="ChEBI" id="CHEBI:149473"/>
        <dbReference type="ChEBI" id="CHEBI:456216"/>
        <dbReference type="EC" id="6.3.3.3"/>
    </reaction>
</comment>
<dbReference type="SUPFAM" id="SSF52540">
    <property type="entry name" value="P-loop containing nucleoside triphosphate hydrolases"/>
    <property type="match status" value="1"/>
</dbReference>
<keyword evidence="3 9" id="KW-0479">Metal-binding</keyword>
<reference evidence="10 11" key="1">
    <citation type="submission" date="2023-08" db="EMBL/GenBank/DDBJ databases">
        <authorList>
            <person name="Park J.-S."/>
        </authorList>
    </citation>
    <scope>NUCLEOTIDE SEQUENCE [LARGE SCALE GENOMIC DNA]</scope>
    <source>
        <strain evidence="10 11">2205SS18-9</strain>
    </source>
</reference>
<keyword evidence="6 9" id="KW-0067">ATP-binding</keyword>
<keyword evidence="7 9" id="KW-0460">Magnesium</keyword>
<comment type="pathway">
    <text evidence="9">Cofactor biosynthesis; biotin biosynthesis; biotin from 7,8-diaminononanoate: step 1/2.</text>
</comment>
<evidence type="ECO:0000256" key="5">
    <source>
        <dbReference type="ARBA" id="ARBA00022756"/>
    </source>
</evidence>
<feature type="binding site" evidence="9">
    <location>
        <position position="18"/>
    </location>
    <ligand>
        <name>Mg(2+)</name>
        <dbReference type="ChEBI" id="CHEBI:18420"/>
    </ligand>
</feature>
<accession>A0ABT9J062</accession>
<keyword evidence="2 9" id="KW-0436">Ligase</keyword>
<dbReference type="InterPro" id="IPR004472">
    <property type="entry name" value="DTB_synth_BioD"/>
</dbReference>
<keyword evidence="5 9" id="KW-0093">Biotin biosynthesis</keyword>
<proteinExistence type="inferred from homology"/>
<evidence type="ECO:0000256" key="1">
    <source>
        <dbReference type="ARBA" id="ARBA00022490"/>
    </source>
</evidence>
<feature type="binding site" evidence="9">
    <location>
        <position position="55"/>
    </location>
    <ligand>
        <name>Mg(2+)</name>
        <dbReference type="ChEBI" id="CHEBI:18420"/>
    </ligand>
</feature>
<evidence type="ECO:0000313" key="11">
    <source>
        <dbReference type="Proteomes" id="UP001231941"/>
    </source>
</evidence>
<comment type="caution">
    <text evidence="10">The sequence shown here is derived from an EMBL/GenBank/DDBJ whole genome shotgun (WGS) entry which is preliminary data.</text>
</comment>
<dbReference type="RefSeq" id="WP_305992272.1">
    <property type="nucleotide sequence ID" value="NZ_JAVAMP010000005.1"/>
</dbReference>
<dbReference type="CDD" id="cd03109">
    <property type="entry name" value="DTBS"/>
    <property type="match status" value="1"/>
</dbReference>
<evidence type="ECO:0000256" key="9">
    <source>
        <dbReference type="HAMAP-Rule" id="MF_00336"/>
    </source>
</evidence>
<organism evidence="10 11">
    <name type="scientific">Chengkuizengella axinellae</name>
    <dbReference type="NCBI Taxonomy" id="3064388"/>
    <lineage>
        <taxon>Bacteria</taxon>
        <taxon>Bacillati</taxon>
        <taxon>Bacillota</taxon>
        <taxon>Bacilli</taxon>
        <taxon>Bacillales</taxon>
        <taxon>Paenibacillaceae</taxon>
        <taxon>Chengkuizengella</taxon>
    </lineage>
</organism>
<feature type="binding site" evidence="9">
    <location>
        <position position="45"/>
    </location>
    <ligand>
        <name>substrate</name>
    </ligand>
</feature>
<dbReference type="PANTHER" id="PTHR43210">
    <property type="entry name" value="DETHIOBIOTIN SYNTHETASE"/>
    <property type="match status" value="1"/>
</dbReference>
<evidence type="ECO:0000256" key="7">
    <source>
        <dbReference type="ARBA" id="ARBA00022842"/>
    </source>
</evidence>
<comment type="catalytic activity">
    <reaction evidence="8">
        <text>(7R,8S)-8-amino-7-(carboxyamino)nonanoate + ATP = (4R,5S)-dethiobiotin + ADP + phosphate + H(+)</text>
        <dbReference type="Rhea" id="RHEA:63684"/>
        <dbReference type="ChEBI" id="CHEBI:15378"/>
        <dbReference type="ChEBI" id="CHEBI:30616"/>
        <dbReference type="ChEBI" id="CHEBI:43474"/>
        <dbReference type="ChEBI" id="CHEBI:149470"/>
        <dbReference type="ChEBI" id="CHEBI:149473"/>
        <dbReference type="ChEBI" id="CHEBI:456216"/>
    </reaction>
</comment>
<comment type="caution">
    <text evidence="9">Lacks conserved residue(s) required for the propagation of feature annotation.</text>
</comment>
<keyword evidence="11" id="KW-1185">Reference proteome</keyword>
<dbReference type="Gene3D" id="3.40.50.300">
    <property type="entry name" value="P-loop containing nucleotide triphosphate hydrolases"/>
    <property type="match status" value="1"/>
</dbReference>
<dbReference type="EC" id="6.3.3.3" evidence="9"/>
<comment type="cofactor">
    <cofactor evidence="9">
        <name>Mg(2+)</name>
        <dbReference type="ChEBI" id="CHEBI:18420"/>
    </cofactor>
</comment>
<evidence type="ECO:0000313" key="10">
    <source>
        <dbReference type="EMBL" id="MDP5274962.1"/>
    </source>
</evidence>
<dbReference type="HAMAP" id="MF_00336">
    <property type="entry name" value="BioD"/>
    <property type="match status" value="1"/>
</dbReference>
<dbReference type="PANTHER" id="PTHR43210:SF2">
    <property type="entry name" value="ATP-DEPENDENT DETHIOBIOTIN SYNTHETASE BIOD 2"/>
    <property type="match status" value="1"/>
</dbReference>
<comment type="subcellular location">
    <subcellularLocation>
        <location evidence="9">Cytoplasm</location>
    </subcellularLocation>
</comment>
<evidence type="ECO:0000256" key="3">
    <source>
        <dbReference type="ARBA" id="ARBA00022723"/>
    </source>
</evidence>
<comment type="subunit">
    <text evidence="9">Homodimer.</text>
</comment>